<organism evidence="1 2">
    <name type="scientific">Plantactinospora alkalitolerans</name>
    <dbReference type="NCBI Taxonomy" id="2789879"/>
    <lineage>
        <taxon>Bacteria</taxon>
        <taxon>Bacillati</taxon>
        <taxon>Actinomycetota</taxon>
        <taxon>Actinomycetes</taxon>
        <taxon>Micromonosporales</taxon>
        <taxon>Micromonosporaceae</taxon>
        <taxon>Plantactinospora</taxon>
    </lineage>
</organism>
<dbReference type="EMBL" id="JADPUN010000422">
    <property type="protein sequence ID" value="MBF9135204.1"/>
    <property type="molecule type" value="Genomic_DNA"/>
</dbReference>
<reference evidence="1 2" key="1">
    <citation type="submission" date="2020-11" db="EMBL/GenBank/DDBJ databases">
        <title>A novel isolate from a Black sea contaminated sediment with potential to produce alkanes: Plantactinospora alkalitolerans sp. nov.</title>
        <authorList>
            <person name="Carro L."/>
            <person name="Veyisoglu A."/>
            <person name="Guven K."/>
            <person name="Schumann P."/>
            <person name="Klenk H.-P."/>
            <person name="Sahin N."/>
        </authorList>
    </citation>
    <scope>NUCLEOTIDE SEQUENCE [LARGE SCALE GENOMIC DNA]</scope>
    <source>
        <strain evidence="1 2">S1510</strain>
    </source>
</reference>
<dbReference type="Proteomes" id="UP000638560">
    <property type="component" value="Unassembled WGS sequence"/>
</dbReference>
<name>A0ABS0HAM6_9ACTN</name>
<gene>
    <name evidence="1" type="ORF">I0C86_40715</name>
</gene>
<keyword evidence="2" id="KW-1185">Reference proteome</keyword>
<dbReference type="RefSeq" id="WP_196206664.1">
    <property type="nucleotide sequence ID" value="NZ_JADPUN010000422.1"/>
</dbReference>
<evidence type="ECO:0000313" key="1">
    <source>
        <dbReference type="EMBL" id="MBF9135204.1"/>
    </source>
</evidence>
<accession>A0ABS0HAM6</accession>
<sequence length="153" mass="16961">MGVRQMVGRAVEAPARLLNRALWAYSQFPAEWGDYDALLPWLEEHARADSGVWAIYRNGDGWEAYAPGSPDPAVWPLGRFPHRTDPIWLLPESGDPDGLPVTAKDKDRLRERIGRVAEGTVAEGDIVVGARYYDEGCGEYEIVVLARVTPPST</sequence>
<protein>
    <submittedName>
        <fullName evidence="1">Uncharacterized protein</fullName>
    </submittedName>
</protein>
<evidence type="ECO:0000313" key="2">
    <source>
        <dbReference type="Proteomes" id="UP000638560"/>
    </source>
</evidence>
<proteinExistence type="predicted"/>
<comment type="caution">
    <text evidence="1">The sequence shown here is derived from an EMBL/GenBank/DDBJ whole genome shotgun (WGS) entry which is preliminary data.</text>
</comment>